<sequence length="106" mass="12437">MHWLIPGETPEEKEEHPHRFYIIYCKYYMPQAYRPSTRDDKLPKGMGNQCDEYPFASTKQGASYAQGNYSARALNGVQNRKQGDALLKFYGDFRVGEDNRFWALIY</sequence>
<dbReference type="Pfam" id="PF14040">
    <property type="entry name" value="DNase_NucA_NucB"/>
    <property type="match status" value="1"/>
</dbReference>
<accession>A0A8J3W1E5</accession>
<evidence type="ECO:0000259" key="1">
    <source>
        <dbReference type="Pfam" id="PF14040"/>
    </source>
</evidence>
<gene>
    <name evidence="2" type="ORF">Mth01_42860</name>
</gene>
<organism evidence="2 3">
    <name type="scientific">Sphaerimonospora thailandensis</name>
    <dbReference type="NCBI Taxonomy" id="795644"/>
    <lineage>
        <taxon>Bacteria</taxon>
        <taxon>Bacillati</taxon>
        <taxon>Actinomycetota</taxon>
        <taxon>Actinomycetes</taxon>
        <taxon>Streptosporangiales</taxon>
        <taxon>Streptosporangiaceae</taxon>
        <taxon>Sphaerimonospora</taxon>
    </lineage>
</organism>
<name>A0A8J3W1E5_9ACTN</name>
<dbReference type="AlphaFoldDB" id="A0A8J3W1E5"/>
<dbReference type="Proteomes" id="UP000610966">
    <property type="component" value="Unassembled WGS sequence"/>
</dbReference>
<dbReference type="EMBL" id="BOOG01000044">
    <property type="protein sequence ID" value="GIH72033.1"/>
    <property type="molecule type" value="Genomic_DNA"/>
</dbReference>
<reference evidence="2" key="1">
    <citation type="submission" date="2021-01" db="EMBL/GenBank/DDBJ databases">
        <title>Whole genome shotgun sequence of Sphaerimonospora thailandensis NBRC 107569.</title>
        <authorList>
            <person name="Komaki H."/>
            <person name="Tamura T."/>
        </authorList>
    </citation>
    <scope>NUCLEOTIDE SEQUENCE</scope>
    <source>
        <strain evidence="2">NBRC 107569</strain>
    </source>
</reference>
<protein>
    <recommendedName>
        <fullName evidence="1">Deoxyribonuclease NucA/NucB domain-containing protein</fullName>
    </recommendedName>
</protein>
<comment type="caution">
    <text evidence="2">The sequence shown here is derived from an EMBL/GenBank/DDBJ whole genome shotgun (WGS) entry which is preliminary data.</text>
</comment>
<evidence type="ECO:0000313" key="3">
    <source>
        <dbReference type="Proteomes" id="UP000610966"/>
    </source>
</evidence>
<proteinExistence type="predicted"/>
<keyword evidence="3" id="KW-1185">Reference proteome</keyword>
<dbReference type="RefSeq" id="WP_204017705.1">
    <property type="nucleotide sequence ID" value="NZ_BOOG01000044.1"/>
</dbReference>
<evidence type="ECO:0000313" key="2">
    <source>
        <dbReference type="EMBL" id="GIH72033.1"/>
    </source>
</evidence>
<feature type="domain" description="Deoxyribonuclease NucA/NucB" evidence="1">
    <location>
        <begin position="39"/>
        <end position="101"/>
    </location>
</feature>
<dbReference type="InterPro" id="IPR029476">
    <property type="entry name" value="DNase_NucA_NucB"/>
</dbReference>